<comment type="caution">
    <text evidence="1">The sequence shown here is derived from an EMBL/GenBank/DDBJ whole genome shotgun (WGS) entry which is preliminary data.</text>
</comment>
<evidence type="ECO:0000313" key="2">
    <source>
        <dbReference type="EMBL" id="RIE12841.1"/>
    </source>
</evidence>
<dbReference type="Proteomes" id="UP000266042">
    <property type="component" value="Unassembled WGS sequence"/>
</dbReference>
<keyword evidence="3" id="KW-1185">Reference proteome</keyword>
<gene>
    <name evidence="2" type="ORF">SMC2_06245</name>
    <name evidence="1" type="ORF">SMC3_05870</name>
</gene>
<sequence length="1273" mass="141656">MSHTTLTNENTLDQWVRGHAREAQGVIVDLVRRLVAASVPGPRERRFPGGDSIEQPGEDGRLVTDFDFEPFIPLGLSLWEIGTGISPREKATSDYDKLTENTLTEVRKEATFIFVTPLSGRRGWVYSGRARSQVDWRAERAQRGEWRDVRVIDGTKLVDWLSYFPSVDTWLAGIMDIPVQAIDTPEQHWTDVSTIGDPPPLIPELFLANRDDACNRLEEVFAGTALQLRLTTHFPGQLANFVSAYVAAMSTNARIEAVSRCIIVSNSDAWNQITKSGLLKGHVLVAAFSLDDTDTDGALLLERAKRAGHAVVFAGLPGGIPHPNTASLPSPRIQQVAEALQKAGYGEERARVLAQKSGGNLDMLLRLLQHLSTMPEWAQKTDAGDLKIAQLLGAWNENLPADTAIVEQLSKKAYGEWIEKMREIALRPNTPLVQHGGIWKVTARYEGWYSLGSCIFDEDLDVLRRIATDILLEPDPKFELSTEQRFAASVHGKVLGHSDQLRKGIADTLALLGSQQKALTSTTAGKAEQVATLAVRDILLGANWVLWASLNDLLPLLAEAAPHEFLDIIEKTLHSTPCPFDAVFAQESSEFGGGNYMTGVLWALETLAWDPDYLITVAVILGELAARDPGGKWGNRPANSLSTILQPWLPQTCASVAQRKAAVQAVLREFPDVGWKLLLDLLPDAHKVSMGSRRPAWRETIPDDWIEGVSQREHWKQVCVYADLAVDVVKNDVSRLVQLTDRLDDLPEPARKQLLTHFGSDSVTSIPEADRFQLWDHLMYLVAKHRGFAGAEWALKPEIVDEIDAVAHALAPRTPSLIHRRLFRSDYLEFFDDKIGYDEQERQLDEQQQKALQEVCAAEGPEGLLTFATSVESPMRVGNALGAIADSTIDGLFLPSLLNTETRSSLREFVGGFIWRRFHVQGWQWVDGLGAQAWLLVDRGQLLAFLPFSSETWERASLWLSDDESPYWSRAAVNPYMADEKLAFAAGRLVKYGRPYAAILCLERMAHEKQHLDSEQVVGTLLATLDTVEKPPQGRGDAIAKLIQTLQDDQAANREKVMQVEWAFVPLLDGHLGATARFLGRRLAEEPSFFCEVIRAVFRSEQEADIKPELTEEQKRIAGNAYSLLDEWRIPPGSREDGTFDGDALHKWFGSMKSISGESGHLGIAMTMAGKVLMYVPADPNGLWLHRAAAEELNAGDADDLRSGYQTGLFNSRGGHWVDPKGTEERNLAKKYREQADQIELAGYQRLAATLRQLAHEYDHEAERVGRDNEFNE</sequence>
<dbReference type="Proteomes" id="UP000265724">
    <property type="component" value="Unassembled WGS sequence"/>
</dbReference>
<evidence type="ECO:0000313" key="4">
    <source>
        <dbReference type="Proteomes" id="UP000266042"/>
    </source>
</evidence>
<dbReference type="RefSeq" id="WP_119087850.1">
    <property type="nucleotide sequence ID" value="NZ_QXIV01000038.1"/>
</dbReference>
<accession>A0A398DL09</accession>
<organism evidence="1 4">
    <name type="scientific">Candidatus Cryosericum hinesii</name>
    <dbReference type="NCBI Taxonomy" id="2290915"/>
    <lineage>
        <taxon>Bacteria</taxon>
        <taxon>Pseudomonadati</taxon>
        <taxon>Caldisericota/Cryosericota group</taxon>
        <taxon>Candidatus Cryosericota</taxon>
        <taxon>Candidatus Cryosericia</taxon>
        <taxon>Candidatus Cryosericales</taxon>
        <taxon>Candidatus Cryosericaceae</taxon>
        <taxon>Candidatus Cryosericum</taxon>
    </lineage>
</organism>
<dbReference type="EMBL" id="QXIX01000050">
    <property type="protein sequence ID" value="RIE12841.1"/>
    <property type="molecule type" value="Genomic_DNA"/>
</dbReference>
<proteinExistence type="predicted"/>
<evidence type="ECO:0000313" key="3">
    <source>
        <dbReference type="Proteomes" id="UP000265724"/>
    </source>
</evidence>
<dbReference type="AlphaFoldDB" id="A0A398DL09"/>
<protein>
    <submittedName>
        <fullName evidence="1">Uncharacterized protein</fullName>
    </submittedName>
</protein>
<reference evidence="3 4" key="1">
    <citation type="submission" date="2018-09" db="EMBL/GenBank/DDBJ databases">
        <title>Discovery and Ecogenomic Context for Candidatus Cryosericales, a Global Caldiserica Order Active in Thawing Permafrost.</title>
        <authorList>
            <person name="Martinez M.A."/>
            <person name="Woodcroft B.J."/>
            <person name="Ignacio Espinoza J.C."/>
            <person name="Zayed A."/>
            <person name="Singleton C.M."/>
            <person name="Boyd J."/>
            <person name="Li Y.-F."/>
            <person name="Purvine S."/>
            <person name="Maughan H."/>
            <person name="Hodgkins S.B."/>
            <person name="Anderson D."/>
            <person name="Sederholm M."/>
            <person name="Temperton B."/>
            <person name="Saleska S.R."/>
            <person name="Tyson G.W."/>
            <person name="Rich V.I."/>
        </authorList>
    </citation>
    <scope>NUCLEOTIDE SEQUENCE [LARGE SCALE GENOMIC DNA]</scope>
    <source>
        <strain evidence="2 3">SMC2</strain>
        <strain evidence="1 4">SMC3</strain>
    </source>
</reference>
<name>A0A398DL09_9BACT</name>
<dbReference type="EMBL" id="QXIW01000028">
    <property type="protein sequence ID" value="RIE12787.1"/>
    <property type="molecule type" value="Genomic_DNA"/>
</dbReference>
<evidence type="ECO:0000313" key="1">
    <source>
        <dbReference type="EMBL" id="RIE12787.1"/>
    </source>
</evidence>